<feature type="coiled-coil region" evidence="3">
    <location>
        <begin position="413"/>
        <end position="450"/>
    </location>
</feature>
<evidence type="ECO:0000256" key="2">
    <source>
        <dbReference type="RuleBase" id="RU362097"/>
    </source>
</evidence>
<dbReference type="GO" id="GO:0005886">
    <property type="term" value="C:plasma membrane"/>
    <property type="evidence" value="ECO:0007669"/>
    <property type="project" value="UniProtKB-SubCell"/>
</dbReference>
<dbReference type="KEGG" id="neu:NE0170"/>
<keyword evidence="3" id="KW-0175">Coiled coil</keyword>
<name>Q82XT2_NITEU</name>
<dbReference type="PANTHER" id="PTHR30203:SF33">
    <property type="entry name" value="BLR4455 PROTEIN"/>
    <property type="match status" value="1"/>
</dbReference>
<organism evidence="4 5">
    <name type="scientific">Nitrosomonas europaea (strain ATCC 19718 / CIP 103999 / KCTC 2705 / NBRC 14298)</name>
    <dbReference type="NCBI Taxonomy" id="228410"/>
    <lineage>
        <taxon>Bacteria</taxon>
        <taxon>Pseudomonadati</taxon>
        <taxon>Pseudomonadota</taxon>
        <taxon>Betaproteobacteria</taxon>
        <taxon>Nitrosomonadales</taxon>
        <taxon>Nitrosomonadaceae</taxon>
        <taxon>Nitrosomonas</taxon>
    </lineage>
</organism>
<gene>
    <name evidence="4" type="primary">oprM</name>
    <name evidence="4" type="ordered locus">NE0170</name>
</gene>
<keyword evidence="5" id="KW-1185">Reference proteome</keyword>
<dbReference type="GeneID" id="87103378"/>
<accession>Q82XT2</accession>
<dbReference type="Pfam" id="PF02321">
    <property type="entry name" value="OEP"/>
    <property type="match status" value="2"/>
</dbReference>
<dbReference type="eggNOG" id="COG1538">
    <property type="taxonomic scope" value="Bacteria"/>
</dbReference>
<keyword evidence="2" id="KW-0812">Transmembrane</keyword>
<dbReference type="Proteomes" id="UP000001416">
    <property type="component" value="Chromosome"/>
</dbReference>
<comment type="similarity">
    <text evidence="1 2">Belongs to the outer membrane factor (OMF) (TC 1.B.17) family.</text>
</comment>
<dbReference type="InterPro" id="IPR003423">
    <property type="entry name" value="OMP_efflux"/>
</dbReference>
<comment type="subcellular location">
    <subcellularLocation>
        <location evidence="2">Cell membrane</location>
        <topology evidence="2">Lipid-anchor</topology>
    </subcellularLocation>
</comment>
<dbReference type="SUPFAM" id="SSF56954">
    <property type="entry name" value="Outer membrane efflux proteins (OEP)"/>
    <property type="match status" value="1"/>
</dbReference>
<sequence length="516" mass="56644">MSRYLKFSDQLFAMIASIFTHPAEVSDSRYRASLPTKPEHRQSLLLLLCSSLLVTSCAMGPDYSRPQVDVAQNYRLTPTEGRSIANLPWWELLKDKKLQLLIDQALQENKDLKQTTASVEELQARLRISNMDFIPDVNIEGNAPALGTMGGFSRPGFPTPYNYFGQTILNWELDIWGRLRRANEAARADLLAQEENRRAVVLTLVSSVAQSYFDLLQFDMQLDIAHHALSSWDESIAISRAQLQGGLISRLDLDQFEAERARAAAQVAELERQIIQKENELSVLTGKNPTSVLRKQSLNEQLIPPEIPAGLPSELLQRRPDILQAEQTLKAATARIGAAKAARFPRISLTGFLGLSSPALSGLLDSGSEFGVGGFGLAAPLLNSQSLGFEQRAAEAKARQALAKYEQTILVAFKEVEDSLAAIRTANEQYKAQQAQVEALASALQTAELRYQGGITSYVDVLLAKRTLFDAESALTATRRLHLISIVQLYKALGGGWLAEGPNAPLPVSTGPLHNG</sequence>
<dbReference type="InterPro" id="IPR010131">
    <property type="entry name" value="MdtP/NodT-like"/>
</dbReference>
<dbReference type="NCBIfam" id="TIGR01845">
    <property type="entry name" value="outer_NodT"/>
    <property type="match status" value="1"/>
</dbReference>
<reference evidence="4 5" key="1">
    <citation type="journal article" date="2003" name="J. Bacteriol.">
        <title>Complete genome sequence of the ammonia-oxidizing bacterium and obligate chemolithoautotroph Nitrosomonas europaea.</title>
        <authorList>
            <person name="Chain P."/>
            <person name="Lamerdin J."/>
            <person name="Larimer F."/>
            <person name="Regala W."/>
            <person name="Land M."/>
            <person name="Hauser L."/>
            <person name="Hooper A."/>
            <person name="Klotz M."/>
            <person name="Norton J."/>
            <person name="Sayavedra-Soto L."/>
            <person name="Arciero D."/>
            <person name="Hommes N."/>
            <person name="Whittaker M."/>
            <person name="Arp D."/>
        </authorList>
    </citation>
    <scope>NUCLEOTIDE SEQUENCE [LARGE SCALE GENOMIC DNA]</scope>
    <source>
        <strain evidence="5">ATCC 19718 / CIP 103999 / KCTC 2705 / NBRC 14298</strain>
    </source>
</reference>
<dbReference type="RefSeq" id="WP_011110815.1">
    <property type="nucleotide sequence ID" value="NC_004757.1"/>
</dbReference>
<evidence type="ECO:0000256" key="3">
    <source>
        <dbReference type="SAM" id="Coils"/>
    </source>
</evidence>
<dbReference type="EMBL" id="AL954747">
    <property type="protein sequence ID" value="CAD84081.1"/>
    <property type="molecule type" value="Genomic_DNA"/>
</dbReference>
<evidence type="ECO:0000313" key="4">
    <source>
        <dbReference type="EMBL" id="CAD84081.1"/>
    </source>
</evidence>
<evidence type="ECO:0000313" key="5">
    <source>
        <dbReference type="Proteomes" id="UP000001416"/>
    </source>
</evidence>
<dbReference type="STRING" id="228410.NE0170"/>
<dbReference type="Gene3D" id="1.20.1600.10">
    <property type="entry name" value="Outer membrane efflux proteins (OEP)"/>
    <property type="match status" value="1"/>
</dbReference>
<keyword evidence="2" id="KW-1134">Transmembrane beta strand</keyword>
<keyword evidence="2" id="KW-0564">Palmitate</keyword>
<dbReference type="GO" id="GO:0015562">
    <property type="term" value="F:efflux transmembrane transporter activity"/>
    <property type="evidence" value="ECO:0007669"/>
    <property type="project" value="InterPro"/>
</dbReference>
<protein>
    <submittedName>
        <fullName evidence="4">Outer membrane efflux protein</fullName>
    </submittedName>
</protein>
<feature type="coiled-coil region" evidence="3">
    <location>
        <begin position="95"/>
        <end position="125"/>
    </location>
</feature>
<dbReference type="Gene3D" id="2.20.200.10">
    <property type="entry name" value="Outer membrane efflux proteins (OEP)"/>
    <property type="match status" value="1"/>
</dbReference>
<evidence type="ECO:0000256" key="1">
    <source>
        <dbReference type="ARBA" id="ARBA00007613"/>
    </source>
</evidence>
<feature type="coiled-coil region" evidence="3">
    <location>
        <begin position="253"/>
        <end position="287"/>
    </location>
</feature>
<keyword evidence="2" id="KW-0472">Membrane</keyword>
<dbReference type="PhylomeDB" id="Q82XT2"/>
<dbReference type="PANTHER" id="PTHR30203">
    <property type="entry name" value="OUTER MEMBRANE CATION EFFLUX PROTEIN"/>
    <property type="match status" value="1"/>
</dbReference>
<dbReference type="AlphaFoldDB" id="Q82XT2"/>
<dbReference type="HOGENOM" id="CLU_012817_13_3_4"/>
<proteinExistence type="inferred from homology"/>
<keyword evidence="2" id="KW-0449">Lipoprotein</keyword>